<dbReference type="Proteomes" id="UP000799779">
    <property type="component" value="Unassembled WGS sequence"/>
</dbReference>
<reference evidence="2" key="1">
    <citation type="journal article" date="2020" name="Stud. Mycol.">
        <title>101 Dothideomycetes genomes: a test case for predicting lifestyles and emergence of pathogens.</title>
        <authorList>
            <person name="Haridas S."/>
            <person name="Albert R."/>
            <person name="Binder M."/>
            <person name="Bloem J."/>
            <person name="Labutti K."/>
            <person name="Salamov A."/>
            <person name="Andreopoulos B."/>
            <person name="Baker S."/>
            <person name="Barry K."/>
            <person name="Bills G."/>
            <person name="Bluhm B."/>
            <person name="Cannon C."/>
            <person name="Castanera R."/>
            <person name="Culley D."/>
            <person name="Daum C."/>
            <person name="Ezra D."/>
            <person name="Gonzalez J."/>
            <person name="Henrissat B."/>
            <person name="Kuo A."/>
            <person name="Liang C."/>
            <person name="Lipzen A."/>
            <person name="Lutzoni F."/>
            <person name="Magnuson J."/>
            <person name="Mondo S."/>
            <person name="Nolan M."/>
            <person name="Ohm R."/>
            <person name="Pangilinan J."/>
            <person name="Park H.-J."/>
            <person name="Ramirez L."/>
            <person name="Alfaro M."/>
            <person name="Sun H."/>
            <person name="Tritt A."/>
            <person name="Yoshinaga Y."/>
            <person name="Zwiers L.-H."/>
            <person name="Turgeon B."/>
            <person name="Goodwin S."/>
            <person name="Spatafora J."/>
            <person name="Crous P."/>
            <person name="Grigoriev I."/>
        </authorList>
    </citation>
    <scope>NUCLEOTIDE SEQUENCE</scope>
    <source>
        <strain evidence="2">CBS 123094</strain>
    </source>
</reference>
<organism evidence="2 3">
    <name type="scientific">Amniculicola lignicola CBS 123094</name>
    <dbReference type="NCBI Taxonomy" id="1392246"/>
    <lineage>
        <taxon>Eukaryota</taxon>
        <taxon>Fungi</taxon>
        <taxon>Dikarya</taxon>
        <taxon>Ascomycota</taxon>
        <taxon>Pezizomycotina</taxon>
        <taxon>Dothideomycetes</taxon>
        <taxon>Pleosporomycetidae</taxon>
        <taxon>Pleosporales</taxon>
        <taxon>Amniculicolaceae</taxon>
        <taxon>Amniculicola</taxon>
    </lineage>
</organism>
<accession>A0A6A5W955</accession>
<dbReference type="AlphaFoldDB" id="A0A6A5W955"/>
<proteinExistence type="predicted"/>
<dbReference type="EMBL" id="ML977614">
    <property type="protein sequence ID" value="KAF1997384.1"/>
    <property type="molecule type" value="Genomic_DNA"/>
</dbReference>
<keyword evidence="3" id="KW-1185">Reference proteome</keyword>
<evidence type="ECO:0000313" key="2">
    <source>
        <dbReference type="EMBL" id="KAF1997384.1"/>
    </source>
</evidence>
<evidence type="ECO:0000313" key="3">
    <source>
        <dbReference type="Proteomes" id="UP000799779"/>
    </source>
</evidence>
<gene>
    <name evidence="2" type="ORF">P154DRAFT_537207</name>
</gene>
<protein>
    <submittedName>
        <fullName evidence="2">Uncharacterized protein</fullName>
    </submittedName>
</protein>
<feature type="region of interest" description="Disordered" evidence="1">
    <location>
        <begin position="113"/>
        <end position="176"/>
    </location>
</feature>
<name>A0A6A5W955_9PLEO</name>
<evidence type="ECO:0000256" key="1">
    <source>
        <dbReference type="SAM" id="MobiDB-lite"/>
    </source>
</evidence>
<sequence>MEGQTIDHIRSISLGQLSNHPPNTWIKTLALGQLFAMKRHQDRSVAIGRKSNTKPSKEEALWASGPLEQFLLQKQTVGEDMTNLLILLVLPCTAGESSDGHCGGVRLHVLNEAHPGQNSSSNADGEGVERNVDISDPLTMRVRWGPRVAGQSPMGDSAASHDPAAALRSQDASHSR</sequence>